<dbReference type="Pfam" id="PF00075">
    <property type="entry name" value="RNase_H"/>
    <property type="match status" value="1"/>
</dbReference>
<feature type="compositionally biased region" description="Basic and acidic residues" evidence="2">
    <location>
        <begin position="55"/>
        <end position="65"/>
    </location>
</feature>
<dbReference type="PROSITE" id="PS50879">
    <property type="entry name" value="RNASE_H_1"/>
    <property type="match status" value="1"/>
</dbReference>
<dbReference type="InterPro" id="IPR002156">
    <property type="entry name" value="RNaseH_domain"/>
</dbReference>
<gene>
    <name evidence="5" type="ORF">TRAPUB_98</name>
</gene>
<feature type="domain" description="RNase H type-1" evidence="4">
    <location>
        <begin position="1220"/>
        <end position="1363"/>
    </location>
</feature>
<keyword evidence="6" id="KW-1185">Reference proteome</keyword>
<dbReference type="SUPFAM" id="SSF56219">
    <property type="entry name" value="DNase I-like"/>
    <property type="match status" value="1"/>
</dbReference>
<reference evidence="5 6" key="1">
    <citation type="submission" date="2016-10" db="EMBL/GenBank/DDBJ databases">
        <title>Genome sequence of the basidiomycete white-rot fungus Trametes pubescens.</title>
        <authorList>
            <person name="Makela M.R."/>
            <person name="Granchi Z."/>
            <person name="Peng M."/>
            <person name="De Vries R.P."/>
            <person name="Grigoriev I."/>
            <person name="Riley R."/>
            <person name="Hilden K."/>
        </authorList>
    </citation>
    <scope>NUCLEOTIDE SEQUENCE [LARGE SCALE GENOMIC DNA]</scope>
    <source>
        <strain evidence="5 6">FBCC735</strain>
    </source>
</reference>
<dbReference type="InterPro" id="IPR005135">
    <property type="entry name" value="Endo/exonuclease/phosphatase"/>
</dbReference>
<dbReference type="Pfam" id="PF03372">
    <property type="entry name" value="Exo_endo_phos"/>
    <property type="match status" value="1"/>
</dbReference>
<organism evidence="5 6">
    <name type="scientific">Trametes pubescens</name>
    <name type="common">White-rot fungus</name>
    <dbReference type="NCBI Taxonomy" id="154538"/>
    <lineage>
        <taxon>Eukaryota</taxon>
        <taxon>Fungi</taxon>
        <taxon>Dikarya</taxon>
        <taxon>Basidiomycota</taxon>
        <taxon>Agaricomycotina</taxon>
        <taxon>Agaricomycetes</taxon>
        <taxon>Polyporales</taxon>
        <taxon>Polyporaceae</taxon>
        <taxon>Trametes</taxon>
    </lineage>
</organism>
<dbReference type="Pfam" id="PF00078">
    <property type="entry name" value="RVT_1"/>
    <property type="match status" value="1"/>
</dbReference>
<evidence type="ECO:0000259" key="4">
    <source>
        <dbReference type="PROSITE" id="PS50879"/>
    </source>
</evidence>
<feature type="compositionally biased region" description="Basic and acidic residues" evidence="2">
    <location>
        <begin position="32"/>
        <end position="43"/>
    </location>
</feature>
<comment type="caution">
    <text evidence="5">The sequence shown here is derived from an EMBL/GenBank/DDBJ whole genome shotgun (WGS) entry which is preliminary data.</text>
</comment>
<feature type="domain" description="Reverse transcriptase" evidence="3">
    <location>
        <begin position="586"/>
        <end position="854"/>
    </location>
</feature>
<dbReference type="STRING" id="154538.A0A1M2VMY5"/>
<dbReference type="PANTHER" id="PTHR19446">
    <property type="entry name" value="REVERSE TRANSCRIPTASES"/>
    <property type="match status" value="1"/>
</dbReference>
<dbReference type="EMBL" id="MNAD01000991">
    <property type="protein sequence ID" value="OJT08964.1"/>
    <property type="molecule type" value="Genomic_DNA"/>
</dbReference>
<dbReference type="Proteomes" id="UP000184267">
    <property type="component" value="Unassembled WGS sequence"/>
</dbReference>
<evidence type="ECO:0000313" key="6">
    <source>
        <dbReference type="Proteomes" id="UP000184267"/>
    </source>
</evidence>
<proteinExistence type="predicted"/>
<dbReference type="InterPro" id="IPR036397">
    <property type="entry name" value="RNaseH_sf"/>
</dbReference>
<name>A0A1M2VMY5_TRAPU</name>
<dbReference type="PROSITE" id="PS50878">
    <property type="entry name" value="RT_POL"/>
    <property type="match status" value="1"/>
</dbReference>
<dbReference type="Gene3D" id="3.30.420.10">
    <property type="entry name" value="Ribonuclease H-like superfamily/Ribonuclease H"/>
    <property type="match status" value="1"/>
</dbReference>
<dbReference type="GO" id="GO:0004523">
    <property type="term" value="F:RNA-DNA hybrid ribonuclease activity"/>
    <property type="evidence" value="ECO:0007669"/>
    <property type="project" value="InterPro"/>
</dbReference>
<dbReference type="SUPFAM" id="SSF56672">
    <property type="entry name" value="DNA/RNA polymerases"/>
    <property type="match status" value="1"/>
</dbReference>
<feature type="coiled-coil region" evidence="1">
    <location>
        <begin position="362"/>
        <end position="428"/>
    </location>
</feature>
<evidence type="ECO:0000256" key="1">
    <source>
        <dbReference type="SAM" id="Coils"/>
    </source>
</evidence>
<dbReference type="Gene3D" id="3.60.10.10">
    <property type="entry name" value="Endonuclease/exonuclease/phosphatase"/>
    <property type="match status" value="1"/>
</dbReference>
<accession>A0A1M2VMY5</accession>
<dbReference type="SUPFAM" id="SSF53098">
    <property type="entry name" value="Ribonuclease H-like"/>
    <property type="match status" value="1"/>
</dbReference>
<sequence>MNALPKLTAAPESSRYKKDAVMRDSQATGSSEMRKERETKETNRMNNKNKRERTRRATETKEASRAQELVKVASARVGTGGGDGGMNASPRKRRSEIKIFHSPHPDAPTQKEGVAVVLNRKIINADDARMAVVVPGRAIQLSLPWRGSETRHLLCIYAPTSAGVAERRAFYQEVREYYRMRPNSPKPDLMAGDFNNVEDALDRSPATEDAVDASVEDLDDLKTALGLMMIDGWRAVHPETRDFTFQRGTGEARTMSRLDRIYVTRDLARWAREWKIEPVGVRTDHNMVSVMLTAPTDPEVGKGRPVFPLHLLRDRRLAAKMKAKGIEALKKLEDIARDGRTQALNPQTVLCELKKDWMLMARQREKETVPKLMKEIELLEERLAEVTNNQGTGEIERTEDAMMLTDQIRKLKEKRHKQQQASARAKHRVDGERPTKYWTRIHRKQAPRELIPAFERDGVLTPQGEKVYESNPARMAEIAMKHHDNIQKDGEDVTPPAARERDIRTALGSITSKIDESQAALMGAPVAWEDVELSLRFAKAGTAPGLDGIQYEVWKTAHARFVEDSRHTERTKLDVVKLLTAAYEDVRIHGVCESTKLAEGWMSPIYKEKGERTKVVNYRPITLLNTDYKILSKVLAIRLAEVAPEIVHPAQAGFVPGRRLRNHTQLAKMMITWAEAREVNGAIIALDQEKAYDKIAHDYLWRVLEAFGIPEAFTSIVKSLYASAKTSVVINGVTSDTYEIYRGVRQGDPLSCLLFDLAIEPLSAMIRNSPLEGLSIPTSGEALKATLFADDTTVYLSEGDDFQILQNILDTWCSAAKARFNIGKTEIIPLGSKNHRRMVINEYERTGKWQNYPTNAHVAKDGEAVRILGAFMGNGVDQCEVWTPKIEKVQAVLERWKMGHATVVGKAQAVQMMLGGMTQFMTDVQRMPTLVVKRLNKLIRNYVWDDKPHVPIATDHLYLTTGEGGIGLLDLEARNEAIDLMWLKEYLRYGNDRPDWAKIADDLLAITVPKDVHLKEEQLRISTFLQHWKPAARKLMPDLKAMIQVAKKYGVQQEAIAFSRSALRAMPMWDHNQTERRAMGRLSAKSATTTCLKRNHELRTVGDFEKLAKALKNATHKPTMRCVCTDCEAQVTTSRCANPHRCYVRAKQILDLLPPKWDPRREQPEDYENDDNSWVESLGVEAAVVDRRVTTEGQLGETFRVFTDGRPLSKAPPNIKLQRMSEFRTIGTDGSCTRNGEANARAGAGVYVAAGSLDNIAMRLPRNMLQSNQTAEMTATLLATTKLDNRRPLLHETDSKTVIRALTADRKKHEDEGYILQKNSGLTKTALAALRARTTATALRWVKGHSGLELNEGADKLAAQGAGMDQQPELEYLIPHELWLSGAKMSALTQRLAYKAIRQRKSLATKQRTSTSKNLAVIKADISEKFAREATDEAIWLSLTKESISKECRQFLWRTIHDSFMVGRHWQRPNMSDELQARATCKVCGELESMEHILMECRAAGRETIWQLLKVLWESAGYEWTPLTIGTILGVACTPFTTGNGERKSWQEKLWMTLCSESAYLVWKLRCERVIQNDGMQFTTPEVKQRWYATINRRLNLERKVASAFPRG</sequence>
<dbReference type="OrthoDB" id="2751000at2759"/>
<dbReference type="InterPro" id="IPR012337">
    <property type="entry name" value="RNaseH-like_sf"/>
</dbReference>
<dbReference type="CDD" id="cd01650">
    <property type="entry name" value="RT_nLTR_like"/>
    <property type="match status" value="1"/>
</dbReference>
<dbReference type="InterPro" id="IPR000477">
    <property type="entry name" value="RT_dom"/>
</dbReference>
<dbReference type="InterPro" id="IPR036691">
    <property type="entry name" value="Endo/exonu/phosph_ase_sf"/>
</dbReference>
<dbReference type="GO" id="GO:0003676">
    <property type="term" value="F:nucleic acid binding"/>
    <property type="evidence" value="ECO:0007669"/>
    <property type="project" value="InterPro"/>
</dbReference>
<protein>
    <submittedName>
        <fullName evidence="5">Transposon TX1 uncharacterized 149 kDa protein</fullName>
    </submittedName>
</protein>
<dbReference type="InterPro" id="IPR043502">
    <property type="entry name" value="DNA/RNA_pol_sf"/>
</dbReference>
<evidence type="ECO:0000259" key="3">
    <source>
        <dbReference type="PROSITE" id="PS50878"/>
    </source>
</evidence>
<feature type="region of interest" description="Disordered" evidence="2">
    <location>
        <begin position="1"/>
        <end position="65"/>
    </location>
</feature>
<evidence type="ECO:0000313" key="5">
    <source>
        <dbReference type="EMBL" id="OJT08964.1"/>
    </source>
</evidence>
<keyword evidence="1" id="KW-0175">Coiled coil</keyword>
<evidence type="ECO:0000256" key="2">
    <source>
        <dbReference type="SAM" id="MobiDB-lite"/>
    </source>
</evidence>